<name>A0A0N7KF34_ORYSJ</name>
<evidence type="ECO:0000313" key="2">
    <source>
        <dbReference type="Proteomes" id="UP000059680"/>
    </source>
</evidence>
<dbReference type="EMBL" id="AP014958">
    <property type="protein sequence ID" value="BAS78105.1"/>
    <property type="molecule type" value="Genomic_DNA"/>
</dbReference>
<accession>A0A0N7KF34</accession>
<organism evidence="1 2">
    <name type="scientific">Oryza sativa subsp. japonica</name>
    <name type="common">Rice</name>
    <dbReference type="NCBI Taxonomy" id="39947"/>
    <lineage>
        <taxon>Eukaryota</taxon>
        <taxon>Viridiplantae</taxon>
        <taxon>Streptophyta</taxon>
        <taxon>Embryophyta</taxon>
        <taxon>Tracheophyta</taxon>
        <taxon>Spermatophyta</taxon>
        <taxon>Magnoliopsida</taxon>
        <taxon>Liliopsida</taxon>
        <taxon>Poales</taxon>
        <taxon>Poaceae</taxon>
        <taxon>BOP clade</taxon>
        <taxon>Oryzoideae</taxon>
        <taxon>Oryzeae</taxon>
        <taxon>Oryzinae</taxon>
        <taxon>Oryza</taxon>
        <taxon>Oryza sativa</taxon>
    </lineage>
</organism>
<dbReference type="Proteomes" id="UP000059680">
    <property type="component" value="Chromosome 2"/>
</dbReference>
<proteinExistence type="predicted"/>
<dbReference type="InParanoid" id="A0A0N7KF34"/>
<gene>
    <name evidence="1" type="ordered locus">Os02g0278501</name>
    <name evidence="1" type="ORF">OSNPB_020278501</name>
</gene>
<reference evidence="1 2" key="2">
    <citation type="journal article" date="2013" name="Plant Cell Physiol.">
        <title>Rice Annotation Project Database (RAP-DB): an integrative and interactive database for rice genomics.</title>
        <authorList>
            <person name="Sakai H."/>
            <person name="Lee S.S."/>
            <person name="Tanaka T."/>
            <person name="Numa H."/>
            <person name="Kim J."/>
            <person name="Kawahara Y."/>
            <person name="Wakimoto H."/>
            <person name="Yang C.C."/>
            <person name="Iwamoto M."/>
            <person name="Abe T."/>
            <person name="Yamada Y."/>
            <person name="Muto A."/>
            <person name="Inokuchi H."/>
            <person name="Ikemura T."/>
            <person name="Matsumoto T."/>
            <person name="Sasaki T."/>
            <person name="Itoh T."/>
        </authorList>
    </citation>
    <scope>NUCLEOTIDE SEQUENCE [LARGE SCALE GENOMIC DNA]</scope>
    <source>
        <strain evidence="2">cv. Nipponbare</strain>
    </source>
</reference>
<sequence length="87" mass="9492">MARSALERGCVNSGRCGRRRRLEGCKRRARHGRWRGADDGGSRCRSRGRGSWPCGRRARAAATGTRVSAVARTMGKSGSYGGCHWRG</sequence>
<dbReference type="PaxDb" id="39947-A0A0N7KF34"/>
<protein>
    <submittedName>
        <fullName evidence="1">Os02g0278501 protein</fullName>
    </submittedName>
</protein>
<dbReference type="AlphaFoldDB" id="A0A0N7KF34"/>
<reference evidence="2" key="1">
    <citation type="journal article" date="2005" name="Nature">
        <title>The map-based sequence of the rice genome.</title>
        <authorList>
            <consortium name="International rice genome sequencing project (IRGSP)"/>
            <person name="Matsumoto T."/>
            <person name="Wu J."/>
            <person name="Kanamori H."/>
            <person name="Katayose Y."/>
            <person name="Fujisawa M."/>
            <person name="Namiki N."/>
            <person name="Mizuno H."/>
            <person name="Yamamoto K."/>
            <person name="Antonio B.A."/>
            <person name="Baba T."/>
            <person name="Sakata K."/>
            <person name="Nagamura Y."/>
            <person name="Aoki H."/>
            <person name="Arikawa K."/>
            <person name="Arita K."/>
            <person name="Bito T."/>
            <person name="Chiden Y."/>
            <person name="Fujitsuka N."/>
            <person name="Fukunaka R."/>
            <person name="Hamada M."/>
            <person name="Harada C."/>
            <person name="Hayashi A."/>
            <person name="Hijishita S."/>
            <person name="Honda M."/>
            <person name="Hosokawa S."/>
            <person name="Ichikawa Y."/>
            <person name="Idonuma A."/>
            <person name="Iijima M."/>
            <person name="Ikeda M."/>
            <person name="Ikeno M."/>
            <person name="Ito K."/>
            <person name="Ito S."/>
            <person name="Ito T."/>
            <person name="Ito Y."/>
            <person name="Ito Y."/>
            <person name="Iwabuchi A."/>
            <person name="Kamiya K."/>
            <person name="Karasawa W."/>
            <person name="Kurita K."/>
            <person name="Katagiri S."/>
            <person name="Kikuta A."/>
            <person name="Kobayashi H."/>
            <person name="Kobayashi N."/>
            <person name="Machita K."/>
            <person name="Maehara T."/>
            <person name="Masukawa M."/>
            <person name="Mizubayashi T."/>
            <person name="Mukai Y."/>
            <person name="Nagasaki H."/>
            <person name="Nagata Y."/>
            <person name="Naito S."/>
            <person name="Nakashima M."/>
            <person name="Nakama Y."/>
            <person name="Nakamichi Y."/>
            <person name="Nakamura M."/>
            <person name="Meguro A."/>
            <person name="Negishi M."/>
            <person name="Ohta I."/>
            <person name="Ohta T."/>
            <person name="Okamoto M."/>
            <person name="Ono N."/>
            <person name="Saji S."/>
            <person name="Sakaguchi M."/>
            <person name="Sakai K."/>
            <person name="Shibata M."/>
            <person name="Shimokawa T."/>
            <person name="Song J."/>
            <person name="Takazaki Y."/>
            <person name="Terasawa K."/>
            <person name="Tsugane M."/>
            <person name="Tsuji K."/>
            <person name="Ueda S."/>
            <person name="Waki K."/>
            <person name="Yamagata H."/>
            <person name="Yamamoto M."/>
            <person name="Yamamoto S."/>
            <person name="Yamane H."/>
            <person name="Yoshiki S."/>
            <person name="Yoshihara R."/>
            <person name="Yukawa K."/>
            <person name="Zhong H."/>
            <person name="Yano M."/>
            <person name="Yuan Q."/>
            <person name="Ouyang S."/>
            <person name="Liu J."/>
            <person name="Jones K.M."/>
            <person name="Gansberger K."/>
            <person name="Moffat K."/>
            <person name="Hill J."/>
            <person name="Bera J."/>
            <person name="Fadrosh D."/>
            <person name="Jin S."/>
            <person name="Johri S."/>
            <person name="Kim M."/>
            <person name="Overton L."/>
            <person name="Reardon M."/>
            <person name="Tsitrin T."/>
            <person name="Vuong H."/>
            <person name="Weaver B."/>
            <person name="Ciecko A."/>
            <person name="Tallon L."/>
            <person name="Jackson J."/>
            <person name="Pai G."/>
            <person name="Aken S.V."/>
            <person name="Utterback T."/>
            <person name="Reidmuller S."/>
            <person name="Feldblyum T."/>
            <person name="Hsiao J."/>
            <person name="Zismann V."/>
            <person name="Iobst S."/>
            <person name="de Vazeille A.R."/>
            <person name="Buell C.R."/>
            <person name="Ying K."/>
            <person name="Li Y."/>
            <person name="Lu T."/>
            <person name="Huang Y."/>
            <person name="Zhao Q."/>
            <person name="Feng Q."/>
            <person name="Zhang L."/>
            <person name="Zhu J."/>
            <person name="Weng Q."/>
            <person name="Mu J."/>
            <person name="Lu Y."/>
            <person name="Fan D."/>
            <person name="Liu Y."/>
            <person name="Guan J."/>
            <person name="Zhang Y."/>
            <person name="Yu S."/>
            <person name="Liu X."/>
            <person name="Zhang Y."/>
            <person name="Hong G."/>
            <person name="Han B."/>
            <person name="Choisne N."/>
            <person name="Demange N."/>
            <person name="Orjeda G."/>
            <person name="Samain S."/>
            <person name="Cattolico L."/>
            <person name="Pelletier E."/>
            <person name="Couloux A."/>
            <person name="Segurens B."/>
            <person name="Wincker P."/>
            <person name="D'Hont A."/>
            <person name="Scarpelli C."/>
            <person name="Weissenbach J."/>
            <person name="Salanoubat M."/>
            <person name="Quetier F."/>
            <person name="Yu Y."/>
            <person name="Kim H.R."/>
            <person name="Rambo T."/>
            <person name="Currie J."/>
            <person name="Collura K."/>
            <person name="Luo M."/>
            <person name="Yang T."/>
            <person name="Ammiraju J.S.S."/>
            <person name="Engler F."/>
            <person name="Soderlund C."/>
            <person name="Wing R.A."/>
            <person name="Palmer L.E."/>
            <person name="de la Bastide M."/>
            <person name="Spiegel L."/>
            <person name="Nascimento L."/>
            <person name="Zutavern T."/>
            <person name="O'Shaughnessy A."/>
            <person name="Dike S."/>
            <person name="Dedhia N."/>
            <person name="Preston R."/>
            <person name="Balija V."/>
            <person name="McCombie W.R."/>
            <person name="Chow T."/>
            <person name="Chen H."/>
            <person name="Chung M."/>
            <person name="Chen C."/>
            <person name="Shaw J."/>
            <person name="Wu H."/>
            <person name="Hsiao K."/>
            <person name="Chao Y."/>
            <person name="Chu M."/>
            <person name="Cheng C."/>
            <person name="Hour A."/>
            <person name="Lee P."/>
            <person name="Lin S."/>
            <person name="Lin Y."/>
            <person name="Liou J."/>
            <person name="Liu S."/>
            <person name="Hsing Y."/>
            <person name="Raghuvanshi S."/>
            <person name="Mohanty A."/>
            <person name="Bharti A.K."/>
            <person name="Gaur A."/>
            <person name="Gupta V."/>
            <person name="Kumar D."/>
            <person name="Ravi V."/>
            <person name="Vij S."/>
            <person name="Kapur A."/>
            <person name="Khurana P."/>
            <person name="Khurana P."/>
            <person name="Khurana J.P."/>
            <person name="Tyagi A.K."/>
            <person name="Gaikwad K."/>
            <person name="Singh A."/>
            <person name="Dalal V."/>
            <person name="Srivastava S."/>
            <person name="Dixit A."/>
            <person name="Pal A.K."/>
            <person name="Ghazi I.A."/>
            <person name="Yadav M."/>
            <person name="Pandit A."/>
            <person name="Bhargava A."/>
            <person name="Sureshbabu K."/>
            <person name="Batra K."/>
            <person name="Sharma T.R."/>
            <person name="Mohapatra T."/>
            <person name="Singh N.K."/>
            <person name="Messing J."/>
            <person name="Nelson A.B."/>
            <person name="Fuks G."/>
            <person name="Kavchok S."/>
            <person name="Keizer G."/>
            <person name="Linton E."/>
            <person name="Llaca V."/>
            <person name="Song R."/>
            <person name="Tanyolac B."/>
            <person name="Young S."/>
            <person name="Ho-Il K."/>
            <person name="Hahn J.H."/>
            <person name="Sangsakoo G."/>
            <person name="Vanavichit A."/>
            <person name="de Mattos Luiz.A.T."/>
            <person name="Zimmer P.D."/>
            <person name="Malone G."/>
            <person name="Dellagostin O."/>
            <person name="de Oliveira A.C."/>
            <person name="Bevan M."/>
            <person name="Bancroft I."/>
            <person name="Minx P."/>
            <person name="Cordum H."/>
            <person name="Wilson R."/>
            <person name="Cheng Z."/>
            <person name="Jin W."/>
            <person name="Jiang J."/>
            <person name="Leong S.A."/>
            <person name="Iwama H."/>
            <person name="Gojobori T."/>
            <person name="Itoh T."/>
            <person name="Niimura Y."/>
            <person name="Fujii Y."/>
            <person name="Habara T."/>
            <person name="Sakai H."/>
            <person name="Sato Y."/>
            <person name="Wilson G."/>
            <person name="Kumar K."/>
            <person name="McCouch S."/>
            <person name="Juretic N."/>
            <person name="Hoen D."/>
            <person name="Wright S."/>
            <person name="Bruskiewich R."/>
            <person name="Bureau T."/>
            <person name="Miyao A."/>
            <person name="Hirochika H."/>
            <person name="Nishikawa T."/>
            <person name="Kadowaki K."/>
            <person name="Sugiura M."/>
            <person name="Burr B."/>
            <person name="Sasaki T."/>
        </authorList>
    </citation>
    <scope>NUCLEOTIDE SEQUENCE [LARGE SCALE GENOMIC DNA]</scope>
    <source>
        <strain evidence="2">cv. Nipponbare</strain>
    </source>
</reference>
<keyword evidence="2" id="KW-1185">Reference proteome</keyword>
<evidence type="ECO:0000313" key="1">
    <source>
        <dbReference type="EMBL" id="BAS78105.1"/>
    </source>
</evidence>
<reference evidence="1 2" key="3">
    <citation type="journal article" date="2013" name="Rice">
        <title>Improvement of the Oryza sativa Nipponbare reference genome using next generation sequence and optical map data.</title>
        <authorList>
            <person name="Kawahara Y."/>
            <person name="de la Bastide M."/>
            <person name="Hamilton J.P."/>
            <person name="Kanamori H."/>
            <person name="McCombie W.R."/>
            <person name="Ouyang S."/>
            <person name="Schwartz D.C."/>
            <person name="Tanaka T."/>
            <person name="Wu J."/>
            <person name="Zhou S."/>
            <person name="Childs K.L."/>
            <person name="Davidson R.M."/>
            <person name="Lin H."/>
            <person name="Quesada-Ocampo L."/>
            <person name="Vaillancourt B."/>
            <person name="Sakai H."/>
            <person name="Lee S.S."/>
            <person name="Kim J."/>
            <person name="Numa H."/>
            <person name="Itoh T."/>
            <person name="Buell C.R."/>
            <person name="Matsumoto T."/>
        </authorList>
    </citation>
    <scope>NUCLEOTIDE SEQUENCE [LARGE SCALE GENOMIC DNA]</scope>
    <source>
        <strain evidence="2">cv. Nipponbare</strain>
    </source>
</reference>